<dbReference type="Gene3D" id="1.25.40.20">
    <property type="entry name" value="Ankyrin repeat-containing domain"/>
    <property type="match status" value="2"/>
</dbReference>
<dbReference type="PROSITE" id="PS50297">
    <property type="entry name" value="ANK_REP_REGION"/>
    <property type="match status" value="4"/>
</dbReference>
<feature type="repeat" description="ANK" evidence="3">
    <location>
        <begin position="953"/>
        <end position="987"/>
    </location>
</feature>
<dbReference type="AlphaFoldDB" id="A0A164ZAL5"/>
<feature type="compositionally biased region" description="Low complexity" evidence="4">
    <location>
        <begin position="583"/>
        <end position="592"/>
    </location>
</feature>
<feature type="repeat" description="ANK" evidence="3">
    <location>
        <begin position="1099"/>
        <end position="1134"/>
    </location>
</feature>
<accession>A0A164ZAL5</accession>
<dbReference type="PROSITE" id="PS50088">
    <property type="entry name" value="ANK_REPEAT"/>
    <property type="match status" value="5"/>
</dbReference>
<reference evidence="6 7" key="1">
    <citation type="submission" date="2016-03" db="EMBL/GenBank/DDBJ databases">
        <title>EvidentialGene: Evidence-directed Construction of Genes on Genomes.</title>
        <authorList>
            <person name="Gilbert D.G."/>
            <person name="Choi J.-H."/>
            <person name="Mockaitis K."/>
            <person name="Colbourne J."/>
            <person name="Pfrender M."/>
        </authorList>
    </citation>
    <scope>NUCLEOTIDE SEQUENCE [LARGE SCALE GENOMIC DNA]</scope>
    <source>
        <strain evidence="6 7">Xinb3</strain>
        <tissue evidence="6">Complete organism</tissue>
    </source>
</reference>
<evidence type="ECO:0000256" key="3">
    <source>
        <dbReference type="PROSITE-ProRule" id="PRU00023"/>
    </source>
</evidence>
<protein>
    <submittedName>
        <fullName evidence="6">Uncharacterized protein</fullName>
    </submittedName>
</protein>
<evidence type="ECO:0000313" key="7">
    <source>
        <dbReference type="Proteomes" id="UP000076858"/>
    </source>
</evidence>
<dbReference type="SMART" id="SM00248">
    <property type="entry name" value="ANK"/>
    <property type="match status" value="7"/>
</dbReference>
<dbReference type="PANTHER" id="PTHR24161">
    <property type="entry name" value="ANK_REP_REGION DOMAIN-CONTAINING PROTEIN-RELATED"/>
    <property type="match status" value="1"/>
</dbReference>
<dbReference type="InterPro" id="IPR002110">
    <property type="entry name" value="Ankyrin_rpt"/>
</dbReference>
<dbReference type="Pfam" id="PF12796">
    <property type="entry name" value="Ank_2"/>
    <property type="match status" value="2"/>
</dbReference>
<name>A0A164ZAL5_9CRUS</name>
<keyword evidence="1" id="KW-0677">Repeat</keyword>
<dbReference type="SUPFAM" id="SSF48403">
    <property type="entry name" value="Ankyrin repeat"/>
    <property type="match status" value="1"/>
</dbReference>
<comment type="caution">
    <text evidence="6">The sequence shown here is derived from an EMBL/GenBank/DDBJ whole genome shotgun (WGS) entry which is preliminary data.</text>
</comment>
<proteinExistence type="predicted"/>
<dbReference type="OrthoDB" id="6368286at2759"/>
<feature type="signal peptide" evidence="5">
    <location>
        <begin position="1"/>
        <end position="24"/>
    </location>
</feature>
<dbReference type="Proteomes" id="UP000076858">
    <property type="component" value="Unassembled WGS sequence"/>
</dbReference>
<evidence type="ECO:0000313" key="6">
    <source>
        <dbReference type="EMBL" id="KZS16131.1"/>
    </source>
</evidence>
<feature type="chain" id="PRO_5007854799" evidence="5">
    <location>
        <begin position="25"/>
        <end position="1177"/>
    </location>
</feature>
<keyword evidence="2 3" id="KW-0040">ANK repeat</keyword>
<evidence type="ECO:0000256" key="1">
    <source>
        <dbReference type="ARBA" id="ARBA00022737"/>
    </source>
</evidence>
<feature type="repeat" description="ANK" evidence="3">
    <location>
        <begin position="844"/>
        <end position="879"/>
    </location>
</feature>
<organism evidence="6 7">
    <name type="scientific">Daphnia magna</name>
    <dbReference type="NCBI Taxonomy" id="35525"/>
    <lineage>
        <taxon>Eukaryota</taxon>
        <taxon>Metazoa</taxon>
        <taxon>Ecdysozoa</taxon>
        <taxon>Arthropoda</taxon>
        <taxon>Crustacea</taxon>
        <taxon>Branchiopoda</taxon>
        <taxon>Diplostraca</taxon>
        <taxon>Cladocera</taxon>
        <taxon>Anomopoda</taxon>
        <taxon>Daphniidae</taxon>
        <taxon>Daphnia</taxon>
    </lineage>
</organism>
<dbReference type="STRING" id="35525.A0A164ZAL5"/>
<keyword evidence="7" id="KW-1185">Reference proteome</keyword>
<evidence type="ECO:0000256" key="5">
    <source>
        <dbReference type="SAM" id="SignalP"/>
    </source>
</evidence>
<gene>
    <name evidence="6" type="ORF">APZ42_018237</name>
</gene>
<feature type="region of interest" description="Disordered" evidence="4">
    <location>
        <begin position="579"/>
        <end position="604"/>
    </location>
</feature>
<dbReference type="InterPro" id="IPR036770">
    <property type="entry name" value="Ankyrin_rpt-contain_sf"/>
</dbReference>
<dbReference type="PANTHER" id="PTHR24161:SF124">
    <property type="entry name" value="TRANSIENT RECEPTOR POTENTIAL CHANNEL PYREXIA"/>
    <property type="match status" value="1"/>
</dbReference>
<sequence length="1177" mass="129134">MRLFSNILMCLVGAMLIAPSFTDANAEDASVVNRSQTTSRGKIKFHMKTLANVAEVSVRRPRINRVRSTTVRSNVVLRDSLEQDVSLEELNIKPAIAKTIMRTSTTPRPISVDSLENDDIALVLTKPVVNRNPMAANRLNRFRTTTAVPTSVRRDSLEQDDDDAVVLALKSAAPGPEQTSSPVRGRFNRVNSVSRGSTEKNDVSLEDLIVVAKPVLNGALSAPLTRGRIQMKSSLDSISPSTLAPTTPVDSTEKVDISLEDLEKTTFDIPTTTMAVTEVETASTEEIGTTAMPTIPVSLQSDEQDDVFVTDRTTVAPEPTNDAIETTATVVQLTTQSDEQMDFERVEKLAVTQDGAQVLTDQVSNAAMTTLISQQSDEQDDWTVPVTTMAPAVTRSPVVSKGRGRFQSATPINQVPRNRVNRIRLNQVKSSMPRASDEQQSGIVKETQTTSRDASVSGNRFSRLRSTTVRVPVLRDSVEQNNVSLEDLIIVPTTRSPLMGSRFSRFRTTTAAPVGQEVVSPKSETPINRNRFSRVRSTTARVPVLVDSVEDDSFLLDNDFSKIKAANVALQQITLNSPNKVMSTGTTSVNRGRGSRRRTTTTATPISRHSVEDLSLEDVLKELGKTGEQLSVQQPAIISVPVDMAVPLSEISRHSDERDDIVDVPVAPMAAVTLIVEDVHDVDVSDEAPRTTTLDPVSSESGEKDDLTLVLIDETAVPATGSLQMDILPDHEALHSMTFNPVSKESEELPLMQMTKRVRMIRKQNSQIGSSNANELTLSLCCALFNYGECGLALVELLLKNIKTEAIQIYEELLCLVLVDEVYGLKKLKLIFEKGVKPNPAGKDKITILHYAVMEQTTQTLAIIETLLEYGSDLNASDEYGNTPIHYAAINQGEHAYETMKFLLSKGGDVKIKRKDGLAPVHLALLNRGICGEKMRKLVGVDQESFNVPIDNTGITLLHFFVNVRPAKVDVVQLILDHGGNPNTEDKSGTSPVHSALQNHSQIGLTILQLLLQKGGNPNSFMGNKELRQQPVHHVALFLNENADEQMAILLENNGNANASTKDGLTPMHVAVYNPGIHAPKLVKILLYHGGNPNAGDTAGHTPVHYVIRMKNSNSLEVLKLLVEYGGNIFQLDNRRMSPFIYAIQRGSEKYCLPEVKNYLTERFLKNVFKVLVERKG</sequence>
<feature type="repeat" description="ANK" evidence="3">
    <location>
        <begin position="880"/>
        <end position="915"/>
    </location>
</feature>
<keyword evidence="5" id="KW-0732">Signal</keyword>
<feature type="repeat" description="ANK" evidence="3">
    <location>
        <begin position="1063"/>
        <end position="1098"/>
    </location>
</feature>
<dbReference type="EMBL" id="LRGB01000763">
    <property type="protein sequence ID" value="KZS16131.1"/>
    <property type="molecule type" value="Genomic_DNA"/>
</dbReference>
<feature type="region of interest" description="Disordered" evidence="4">
    <location>
        <begin position="429"/>
        <end position="458"/>
    </location>
</feature>
<evidence type="ECO:0000256" key="2">
    <source>
        <dbReference type="ARBA" id="ARBA00023043"/>
    </source>
</evidence>
<feature type="compositionally biased region" description="Polar residues" evidence="4">
    <location>
        <begin position="438"/>
        <end position="458"/>
    </location>
</feature>
<evidence type="ECO:0000256" key="4">
    <source>
        <dbReference type="SAM" id="MobiDB-lite"/>
    </source>
</evidence>